<sequence length="184" mass="20631">METRIRPHHPAPKLHRIELSPGMVDTINVTFDTIYPFTVEQGDAARFIGTHLAYPKAHHWQPVSGVAFWTGQQSYQRWDLNPVAGAICVELVRAVATGRYEAGLLERAAASMNQVASPVFYGSCLITGMNEADEVVPLPDRFWSWWERFAPDLRRIVLAQHIADTLARKDVAVDNVTDVVVHSD</sequence>
<dbReference type="AlphaFoldDB" id="A0A2S6GE44"/>
<dbReference type="Proteomes" id="UP000239203">
    <property type="component" value="Unassembled WGS sequence"/>
</dbReference>
<organism evidence="1 2">
    <name type="scientific">Actinokineospora auranticolor</name>
    <dbReference type="NCBI Taxonomy" id="155976"/>
    <lineage>
        <taxon>Bacteria</taxon>
        <taxon>Bacillati</taxon>
        <taxon>Actinomycetota</taxon>
        <taxon>Actinomycetes</taxon>
        <taxon>Pseudonocardiales</taxon>
        <taxon>Pseudonocardiaceae</taxon>
        <taxon>Actinokineospora</taxon>
    </lineage>
</organism>
<comment type="caution">
    <text evidence="1">The sequence shown here is derived from an EMBL/GenBank/DDBJ whole genome shotgun (WGS) entry which is preliminary data.</text>
</comment>
<dbReference type="EMBL" id="PTIX01000027">
    <property type="protein sequence ID" value="PPK63504.1"/>
    <property type="molecule type" value="Genomic_DNA"/>
</dbReference>
<dbReference type="RefSeq" id="WP_104482636.1">
    <property type="nucleotide sequence ID" value="NZ_CP154825.1"/>
</dbReference>
<keyword evidence="2" id="KW-1185">Reference proteome</keyword>
<gene>
    <name evidence="1" type="ORF">CLV40_12731</name>
</gene>
<evidence type="ECO:0000313" key="2">
    <source>
        <dbReference type="Proteomes" id="UP000239203"/>
    </source>
</evidence>
<name>A0A2S6GE44_9PSEU</name>
<dbReference type="OrthoDB" id="3683803at2"/>
<accession>A0A2S6GE44</accession>
<reference evidence="1 2" key="1">
    <citation type="submission" date="2018-02" db="EMBL/GenBank/DDBJ databases">
        <title>Genomic Encyclopedia of Archaeal and Bacterial Type Strains, Phase II (KMG-II): from individual species to whole genera.</title>
        <authorList>
            <person name="Goeker M."/>
        </authorList>
    </citation>
    <scope>NUCLEOTIDE SEQUENCE [LARGE SCALE GENOMIC DNA]</scope>
    <source>
        <strain evidence="1 2">YU 961-1</strain>
    </source>
</reference>
<proteinExistence type="predicted"/>
<evidence type="ECO:0000313" key="1">
    <source>
        <dbReference type="EMBL" id="PPK63504.1"/>
    </source>
</evidence>
<protein>
    <submittedName>
        <fullName evidence="1">Uncharacterized protein</fullName>
    </submittedName>
</protein>